<reference evidence="3" key="2">
    <citation type="submission" date="2023-04" db="EMBL/GenBank/DDBJ databases">
        <title>Aspergillus oryzae NBRC 4228.</title>
        <authorList>
            <person name="Ichikawa N."/>
            <person name="Sato H."/>
            <person name="Tonouchi N."/>
        </authorList>
    </citation>
    <scope>NUCLEOTIDE SEQUENCE</scope>
    <source>
        <strain evidence="3">NBRC 4228</strain>
    </source>
</reference>
<feature type="compositionally biased region" description="Polar residues" evidence="1">
    <location>
        <begin position="135"/>
        <end position="172"/>
    </location>
</feature>
<feature type="compositionally biased region" description="Low complexity" evidence="1">
    <location>
        <begin position="59"/>
        <end position="88"/>
    </location>
</feature>
<name>A0A1S9DMQ2_ASPOZ</name>
<evidence type="ECO:0000313" key="4">
    <source>
        <dbReference type="EMBL" id="OOO10353.1"/>
    </source>
</evidence>
<feature type="signal peptide" evidence="2">
    <location>
        <begin position="1"/>
        <end position="17"/>
    </location>
</feature>
<evidence type="ECO:0000313" key="3">
    <source>
        <dbReference type="EMBL" id="GMG32049.1"/>
    </source>
</evidence>
<dbReference type="Proteomes" id="UP000190312">
    <property type="component" value="Unassembled WGS sequence"/>
</dbReference>
<dbReference type="AlphaFoldDB" id="A0A1S9DMQ2"/>
<keyword evidence="2" id="KW-0732">Signal</keyword>
<dbReference type="VEuPathDB" id="FungiDB:AO090003000587"/>
<gene>
    <name evidence="3" type="ORF">Aory04_000782400</name>
    <name evidence="4" type="ORF">OAory_01061610</name>
</gene>
<feature type="region of interest" description="Disordered" evidence="1">
    <location>
        <begin position="59"/>
        <end position="172"/>
    </location>
</feature>
<organism evidence="4 5">
    <name type="scientific">Aspergillus oryzae</name>
    <name type="common">Yellow koji mold</name>
    <dbReference type="NCBI Taxonomy" id="5062"/>
    <lineage>
        <taxon>Eukaryota</taxon>
        <taxon>Fungi</taxon>
        <taxon>Dikarya</taxon>
        <taxon>Ascomycota</taxon>
        <taxon>Pezizomycotina</taxon>
        <taxon>Eurotiomycetes</taxon>
        <taxon>Eurotiomycetidae</taxon>
        <taxon>Eurotiales</taxon>
        <taxon>Aspergillaceae</taxon>
        <taxon>Aspergillus</taxon>
        <taxon>Aspergillus subgen. Circumdati</taxon>
    </lineage>
</organism>
<dbReference type="Proteomes" id="UP001165205">
    <property type="component" value="Unassembled WGS sequence"/>
</dbReference>
<sequence>MHTSTLLLVLSSLGAQAIPLLRPKANDTLARREVPYSVVNVGGQPSAEATPVVETVTVGSPPQTPVTITITHTPSSSPSSTPSPSSWSAGPLPTGIPSGESPVVARGLNATARRVRRSSSANSTEVHDLAARHNGTVSHLNSRSNNTASLVSRSNSTESKLTARSNSTTILTARGNSTEFRIAARGNGTASGLGARSNIVNSRLAARTNNTASAVVARSNSTEANTITARSNSTNSHIKARGLNLTDRAVLYLRDALNSTRVHDSNAVAKRSSNGTSLDA</sequence>
<evidence type="ECO:0000256" key="1">
    <source>
        <dbReference type="SAM" id="MobiDB-lite"/>
    </source>
</evidence>
<accession>A0A1S9DMQ2</accession>
<dbReference type="EMBL" id="MKZY01000004">
    <property type="protein sequence ID" value="OOO10353.1"/>
    <property type="molecule type" value="Genomic_DNA"/>
</dbReference>
<comment type="caution">
    <text evidence="4">The sequence shown here is derived from an EMBL/GenBank/DDBJ whole genome shotgun (WGS) entry which is preliminary data.</text>
</comment>
<protein>
    <submittedName>
        <fullName evidence="3">Unnamed protein product</fullName>
    </submittedName>
</protein>
<evidence type="ECO:0000313" key="5">
    <source>
        <dbReference type="Proteomes" id="UP000190312"/>
    </source>
</evidence>
<evidence type="ECO:0000256" key="2">
    <source>
        <dbReference type="SAM" id="SignalP"/>
    </source>
</evidence>
<proteinExistence type="predicted"/>
<reference evidence="4 5" key="1">
    <citation type="submission" date="2016-10" db="EMBL/GenBank/DDBJ databases">
        <title>Genome sequencing of Aspergillus oryzae BCC7051.</title>
        <authorList>
            <person name="Thammarongtham C."/>
            <person name="Vorapreeda T."/>
            <person name="Nookaew I."/>
            <person name="Srisuk T."/>
            <person name="Land M."/>
            <person name="Jeennor S."/>
            <person name="Laoteng K."/>
        </authorList>
    </citation>
    <scope>NUCLEOTIDE SEQUENCE [LARGE SCALE GENOMIC DNA]</scope>
    <source>
        <strain evidence="4 5">BCC7051</strain>
    </source>
</reference>
<feature type="chain" id="PRO_5042690204" evidence="2">
    <location>
        <begin position="18"/>
        <end position="280"/>
    </location>
</feature>
<dbReference type="EMBL" id="BSYA01000094">
    <property type="protein sequence ID" value="GMG32049.1"/>
    <property type="molecule type" value="Genomic_DNA"/>
</dbReference>
<dbReference type="OrthoDB" id="4490287at2759"/>